<proteinExistence type="predicted"/>
<name>A0AAV1VC18_9STRA</name>
<comment type="caution">
    <text evidence="1">The sequence shown here is derived from an EMBL/GenBank/DDBJ whole genome shotgun (WGS) entry which is preliminary data.</text>
</comment>
<dbReference type="Proteomes" id="UP001162060">
    <property type="component" value="Unassembled WGS sequence"/>
</dbReference>
<gene>
    <name evidence="1" type="ORF">PM001_LOCUS28138</name>
</gene>
<protein>
    <submittedName>
        <fullName evidence="1">Uncharacterized protein</fullName>
    </submittedName>
</protein>
<dbReference type="AlphaFoldDB" id="A0AAV1VC18"/>
<accession>A0AAV1VC18</accession>
<organism evidence="1 2">
    <name type="scientific">Peronospora matthiolae</name>
    <dbReference type="NCBI Taxonomy" id="2874970"/>
    <lineage>
        <taxon>Eukaryota</taxon>
        <taxon>Sar</taxon>
        <taxon>Stramenopiles</taxon>
        <taxon>Oomycota</taxon>
        <taxon>Peronosporomycetes</taxon>
        <taxon>Peronosporales</taxon>
        <taxon>Peronosporaceae</taxon>
        <taxon>Peronospora</taxon>
    </lineage>
</organism>
<sequence>MRSSSVVERSIAARMVAGSIPVSRLLLLSSLPAWSDVLRLLGFERQEVVALHDPLTLALLVAVVHRWPSRFSNALKFVSTVFVKRDGRFSNALKFVSTVFVKRDGRFSNALKLSGRAFDCSSNGRWFNPGLALVVALIIARLSIQQCAQAQW</sequence>
<reference evidence="1" key="1">
    <citation type="submission" date="2024-01" db="EMBL/GenBank/DDBJ databases">
        <authorList>
            <person name="Webb A."/>
        </authorList>
    </citation>
    <scope>NUCLEOTIDE SEQUENCE</scope>
    <source>
        <strain evidence="1">Pm1</strain>
    </source>
</reference>
<evidence type="ECO:0000313" key="2">
    <source>
        <dbReference type="Proteomes" id="UP001162060"/>
    </source>
</evidence>
<evidence type="ECO:0000313" key="1">
    <source>
        <dbReference type="EMBL" id="CAK7942988.1"/>
    </source>
</evidence>
<dbReference type="EMBL" id="CAKLBY020000286">
    <property type="protein sequence ID" value="CAK7942988.1"/>
    <property type="molecule type" value="Genomic_DNA"/>
</dbReference>